<dbReference type="GO" id="GO:0005881">
    <property type="term" value="C:cytoplasmic microtubule"/>
    <property type="evidence" value="ECO:0007669"/>
    <property type="project" value="TreeGrafter"/>
</dbReference>
<evidence type="ECO:0000256" key="5">
    <source>
        <dbReference type="ARBA" id="ARBA00022701"/>
    </source>
</evidence>
<evidence type="ECO:0000259" key="8">
    <source>
        <dbReference type="Pfam" id="PF12348"/>
    </source>
</evidence>
<evidence type="ECO:0000256" key="3">
    <source>
        <dbReference type="ARBA" id="ARBA00016012"/>
    </source>
</evidence>
<keyword evidence="6" id="KW-0498">Mitosis</keyword>
<organism evidence="9 10">
    <name type="scientific">Eremothecium sinecaudum</name>
    <dbReference type="NCBI Taxonomy" id="45286"/>
    <lineage>
        <taxon>Eukaryota</taxon>
        <taxon>Fungi</taxon>
        <taxon>Dikarya</taxon>
        <taxon>Ascomycota</taxon>
        <taxon>Saccharomycotina</taxon>
        <taxon>Saccharomycetes</taxon>
        <taxon>Saccharomycetales</taxon>
        <taxon>Saccharomycetaceae</taxon>
        <taxon>Eremothecium</taxon>
    </lineage>
</organism>
<keyword evidence="10" id="KW-1185">Reference proteome</keyword>
<name>A0A109UX21_9SACH</name>
<dbReference type="Proteomes" id="UP000243052">
    <property type="component" value="Chromosome ii"/>
</dbReference>
<protein>
    <recommendedName>
        <fullName evidence="3">Protein STU1</fullName>
    </recommendedName>
</protein>
<dbReference type="EMBL" id="CP014242">
    <property type="protein sequence ID" value="AMD18727.1"/>
    <property type="molecule type" value="Genomic_DNA"/>
</dbReference>
<evidence type="ECO:0000313" key="10">
    <source>
        <dbReference type="Proteomes" id="UP000243052"/>
    </source>
</evidence>
<comment type="similarity">
    <text evidence="2">Belongs to the CLASP family.</text>
</comment>
<keyword evidence="6" id="KW-0131">Cell cycle</keyword>
<feature type="compositionally biased region" description="Basic and acidic residues" evidence="7">
    <location>
        <begin position="1088"/>
        <end position="1106"/>
    </location>
</feature>
<dbReference type="PANTHER" id="PTHR21567:SF9">
    <property type="entry name" value="CLIP-ASSOCIATING PROTEIN"/>
    <property type="match status" value="1"/>
</dbReference>
<feature type="domain" description="CLASP N-terminal" evidence="8">
    <location>
        <begin position="283"/>
        <end position="505"/>
    </location>
</feature>
<dbReference type="Gene3D" id="1.25.10.10">
    <property type="entry name" value="Leucine-rich Repeat Variant"/>
    <property type="match status" value="1"/>
</dbReference>
<feature type="region of interest" description="Disordered" evidence="7">
    <location>
        <begin position="1088"/>
        <end position="1142"/>
    </location>
</feature>
<evidence type="ECO:0000256" key="7">
    <source>
        <dbReference type="SAM" id="MobiDB-lite"/>
    </source>
</evidence>
<dbReference type="STRING" id="45286.A0A109UX21"/>
<dbReference type="GeneID" id="28721886"/>
<feature type="region of interest" description="Disordered" evidence="7">
    <location>
        <begin position="526"/>
        <end position="545"/>
    </location>
</feature>
<feature type="region of interest" description="Disordered" evidence="7">
    <location>
        <begin position="934"/>
        <end position="954"/>
    </location>
</feature>
<reference evidence="9 10" key="1">
    <citation type="submission" date="2016-01" db="EMBL/GenBank/DDBJ databases">
        <title>Genome sequence of the yeast Holleya sinecauda.</title>
        <authorList>
            <person name="Dietrich F.S."/>
        </authorList>
    </citation>
    <scope>NUCLEOTIDE SEQUENCE [LARGE SCALE GENOMIC DNA]</scope>
    <source>
        <strain evidence="9 10">ATCC 58844</strain>
    </source>
</reference>
<feature type="compositionally biased region" description="Polar residues" evidence="7">
    <location>
        <begin position="1113"/>
        <end position="1122"/>
    </location>
</feature>
<dbReference type="InterPro" id="IPR024395">
    <property type="entry name" value="CLASP_N_dom"/>
</dbReference>
<dbReference type="Pfam" id="PF12348">
    <property type="entry name" value="CLASP_N"/>
    <property type="match status" value="1"/>
</dbReference>
<proteinExistence type="inferred from homology"/>
<dbReference type="PANTHER" id="PTHR21567">
    <property type="entry name" value="CLASP"/>
    <property type="match status" value="1"/>
</dbReference>
<evidence type="ECO:0000256" key="4">
    <source>
        <dbReference type="ARBA" id="ARBA00022618"/>
    </source>
</evidence>
<comment type="subcellular location">
    <subcellularLocation>
        <location evidence="1">Cytoplasm</location>
        <location evidence="1">Cytoskeleton</location>
        <location evidence="1">Spindle</location>
    </subcellularLocation>
</comment>
<evidence type="ECO:0000256" key="6">
    <source>
        <dbReference type="ARBA" id="ARBA00022776"/>
    </source>
</evidence>
<dbReference type="InterPro" id="IPR011989">
    <property type="entry name" value="ARM-like"/>
</dbReference>
<evidence type="ECO:0000256" key="1">
    <source>
        <dbReference type="ARBA" id="ARBA00004186"/>
    </source>
</evidence>
<dbReference type="GO" id="GO:0060172">
    <property type="term" value="P:astral microtubule depolymerization"/>
    <property type="evidence" value="ECO:0007669"/>
    <property type="project" value="TreeGrafter"/>
</dbReference>
<evidence type="ECO:0000256" key="2">
    <source>
        <dbReference type="ARBA" id="ARBA00009549"/>
    </source>
</evidence>
<feature type="compositionally biased region" description="Polar residues" evidence="7">
    <location>
        <begin position="1040"/>
        <end position="1051"/>
    </location>
</feature>
<dbReference type="GO" id="GO:1990023">
    <property type="term" value="C:mitotic spindle midzone"/>
    <property type="evidence" value="ECO:0007669"/>
    <property type="project" value="TreeGrafter"/>
</dbReference>
<keyword evidence="4" id="KW-0132">Cell division</keyword>
<sequence>MEEPNTHNLKKLGDNEVSGIEKLQILMAFKTHVKKELVHSSAINEYFDVLRDFLMADGLEIKLHHLSHSSLCYLIKRVAMQEPDEFTDQRINSLIRVVLLRSGSQERKVWASSVKSLEAIYLCKPSEFETELAKICLESRSEDRTKCLLFMDELIQLQQVNNRNPMDLVNRFLDLWIKVLNDDNTTESGGRDAELIHDILKKYYSEESIQQIMCQITRQKSLDLFLRAGHSLPQSAESGSTSESSPFEPEEEIARLMDELPANSIRTSMGDTKDYLSFEHLMRDLEQLTGCFQALKETEHNWRQRQDAIILLRRIVKGNVSRQFPDEFVQICRELNLTDCISKAALSLRTTLSSHACNLIKEMSIELGPRLEPLVESLLIPLRSLLSATKKIASQTAFATAIILLSNTPYHNRLFQQCHALSRDKNISPRAYAAVFLRVYIIRFHRRLEHSSALVEEWLQKGLTDAQTQVREAMRITFWYWYAVNNISAKRILDNLPNQMRRIIETSIPSYLSIDYNVVASASSNESSRRSSLGPRKFPSYAAPTHSSTLQKLASNSFANGVGSRSLSDPSNKNCPISGTLTLSKKQLSAAKANSIPLKDAFSSHLDMENVNSEALDLSEDLTNSNPNTLVRKYLNTDTNTEENIEQASKGELENMYSYISSSVLHENQQGLQILENLLLMKAPIDTQTLLPSLVKLSIQSPKSFRSLTGKSSFYKLLPLINLVELCAINEKPSSIIIDNFPPEDIIYSITSSFEKFFPAHDDQLFLYYVKYRSVIFNYCFTVLIDIIENGFQFPADNKLFSTTCINVFKASGNDFNMDNYYTLISTLYNANNSQFIELLREAPTSSKFKIANKLQRHNPSFDLQTIMSREISGDSHQGSARQNDSPLAYENIDIDNTANLLEMTLVTDLKYSNIDTPIPRQIDNAPAALIEGSSKNDRRFHDNKSKYCDDERRSPVSNELKNLTEMTRVVSVYQQLNKESDVDMADEEKFRDSEDRNNCGFPLDDIFDEDKQVHSVKFNEIPRIIDINKNWDRHDGDTSDNTTNNGSETHGSFRGMTELVDKEMEKSPRLQFTDEDSKLLSDAINEIELRRQSDEEDHSSRPMTKEDDEESSAGQTHTKLSQEVDPFTDHSKSAQGNANSGNNKLFISSKVDIDVLSILSPSSLTYFELEHIHVLDMNGMNVTEIEKNFNTIDNGNTRITDISSIIGTISNDPTSELIHWLTKFRGLSRLWTLITDLVDSSESPHTHNFLVFYSALLIANFQLSTSLLSSDFIEDASSLMFSELSNLSSYENEFYICSCELREILIEHHNKEYLPELLQTCIKELRLSNERIKVAFILETIDNIITQMDTLLSLDILQSLTNFLQKYVSSNFTEWRYHSIKLLSQVNAILVEMNSPPELVRSTFSMLLVEEVDLVKSFRTT</sequence>
<dbReference type="OrthoDB" id="46159at2759"/>
<dbReference type="InterPro" id="IPR016024">
    <property type="entry name" value="ARM-type_fold"/>
</dbReference>
<keyword evidence="5" id="KW-0493">Microtubule</keyword>
<dbReference type="GO" id="GO:0005876">
    <property type="term" value="C:spindle microtubule"/>
    <property type="evidence" value="ECO:0007669"/>
    <property type="project" value="TreeGrafter"/>
</dbReference>
<dbReference type="GO" id="GO:0051301">
    <property type="term" value="P:cell division"/>
    <property type="evidence" value="ECO:0007669"/>
    <property type="project" value="UniProtKB-KW"/>
</dbReference>
<dbReference type="RefSeq" id="XP_017985723.1">
    <property type="nucleotide sequence ID" value="XM_018130181.1"/>
</dbReference>
<dbReference type="SUPFAM" id="SSF48371">
    <property type="entry name" value="ARM repeat"/>
    <property type="match status" value="1"/>
</dbReference>
<feature type="region of interest" description="Disordered" evidence="7">
    <location>
        <begin position="1031"/>
        <end position="1056"/>
    </location>
</feature>
<dbReference type="GO" id="GO:0005815">
    <property type="term" value="C:microtubule organizing center"/>
    <property type="evidence" value="ECO:0007669"/>
    <property type="project" value="TreeGrafter"/>
</dbReference>
<dbReference type="GO" id="GO:0008017">
    <property type="term" value="F:microtubule binding"/>
    <property type="evidence" value="ECO:0007669"/>
    <property type="project" value="TreeGrafter"/>
</dbReference>
<gene>
    <name evidence="9" type="ORF">AW171_hschr2243</name>
</gene>
<feature type="compositionally biased region" description="Basic and acidic residues" evidence="7">
    <location>
        <begin position="935"/>
        <end position="954"/>
    </location>
</feature>
<dbReference type="GO" id="GO:0090307">
    <property type="term" value="P:mitotic spindle assembly"/>
    <property type="evidence" value="ECO:0007669"/>
    <property type="project" value="TreeGrafter"/>
</dbReference>
<accession>A0A109UX21</accession>
<evidence type="ECO:0000313" key="9">
    <source>
        <dbReference type="EMBL" id="AMD18727.1"/>
    </source>
</evidence>